<evidence type="ECO:0000259" key="2">
    <source>
        <dbReference type="Pfam" id="PF01612"/>
    </source>
</evidence>
<evidence type="ECO:0000256" key="1">
    <source>
        <dbReference type="SAM" id="MobiDB-lite"/>
    </source>
</evidence>
<organism evidence="3 4">
    <name type="scientific">Dicentrarchus labrax</name>
    <name type="common">European seabass</name>
    <name type="synonym">Morone labrax</name>
    <dbReference type="NCBI Taxonomy" id="13489"/>
    <lineage>
        <taxon>Eukaryota</taxon>
        <taxon>Metazoa</taxon>
        <taxon>Chordata</taxon>
        <taxon>Craniata</taxon>
        <taxon>Vertebrata</taxon>
        <taxon>Euteleostomi</taxon>
        <taxon>Actinopterygii</taxon>
        <taxon>Neopterygii</taxon>
        <taxon>Teleostei</taxon>
        <taxon>Neoteleostei</taxon>
        <taxon>Acanthomorphata</taxon>
        <taxon>Eupercaria</taxon>
        <taxon>Moronidae</taxon>
        <taxon>Dicentrarchus</taxon>
    </lineage>
</organism>
<dbReference type="GO" id="GO:0008408">
    <property type="term" value="F:3'-5' exonuclease activity"/>
    <property type="evidence" value="ECO:0007669"/>
    <property type="project" value="InterPro"/>
</dbReference>
<feature type="region of interest" description="Disordered" evidence="1">
    <location>
        <begin position="505"/>
        <end position="575"/>
    </location>
</feature>
<dbReference type="OrthoDB" id="26838at2759"/>
<dbReference type="InterPro" id="IPR036397">
    <property type="entry name" value="RNaseH_sf"/>
</dbReference>
<keyword evidence="4" id="KW-1185">Reference proteome</keyword>
<sequence>MFVEDVQFLNVLKGKRIKLTLKTSSYLGVVQRINPNKTLILADVVSGSNGCKYPGSKLFYGHDILNVEFTNEEKADSGNIHDHRLEEHLNVKKFQPYRKTLTLADHEEDDEEYINFVVIDEFHEKFGPAVMHIKKQHVIGVGADGVEVFKHGRLCWLQIATKNKVYLFDILLLGARAFKNGLSMILENKHILKVIHDCRAISGCLIAQFGVKLTNVFDTQVADVMCFYSETGGFLPDRVSTLQEVVSLHLKVPSSQLLSLQMKSQLTKEEREMWQKRPCPVPLLKVMALSVIHLQPLRLVLLDTLMTDYVAVVDSYLSSTHYEPDELEHVNMESVLDLPRELKQLEQMRHDRQEWAAEHYPVTEQGLLARFNPQSQSPPQTSTAAQEHCQTQADSSEPAPASTQVDLPPHKPPMGPPRDTIVSSVDVQASPDPAAQAQVTAVVSDLRAEMSVSSPPSVGVGRGRTEAPICTMGRGRSFGKEQSSVLALPSTGRGFLLQITQAQIPRESTPGRMETAPSCSNHPLSQAVMPQPQPQPGPSADDLPKDTSGLRGDNFTPTTQSPFASLRQSFSSFRY</sequence>
<dbReference type="InterPro" id="IPR052144">
    <property type="entry name" value="piRNA_biogenesis_EXD1"/>
</dbReference>
<feature type="compositionally biased region" description="Polar residues" evidence="1">
    <location>
        <begin position="372"/>
        <end position="405"/>
    </location>
</feature>
<dbReference type="CDD" id="cd06148">
    <property type="entry name" value="Egl_like_exo"/>
    <property type="match status" value="1"/>
</dbReference>
<dbReference type="GO" id="GO:0034587">
    <property type="term" value="P:piRNA processing"/>
    <property type="evidence" value="ECO:0007669"/>
    <property type="project" value="TreeGrafter"/>
</dbReference>
<name>A0A8C4E8Z6_DICLA</name>
<dbReference type="CTD" id="161829"/>
<dbReference type="GO" id="GO:1990923">
    <property type="term" value="C:PET complex"/>
    <property type="evidence" value="ECO:0007669"/>
    <property type="project" value="TreeGrafter"/>
</dbReference>
<dbReference type="Ensembl" id="ENSDLAT00005016462.2">
    <property type="protein sequence ID" value="ENSDLAP00005015167.1"/>
    <property type="gene ID" value="ENSDLAG00005007482.2"/>
</dbReference>
<dbReference type="Proteomes" id="UP000694389">
    <property type="component" value="Unassembled WGS sequence"/>
</dbReference>
<evidence type="ECO:0000313" key="4">
    <source>
        <dbReference type="Proteomes" id="UP000694389"/>
    </source>
</evidence>
<dbReference type="GeneID" id="127358873"/>
<dbReference type="PANTHER" id="PTHR46628:SF1">
    <property type="entry name" value="PIRNA BIOGENESIS PROTEIN EXD1"/>
    <property type="match status" value="1"/>
</dbReference>
<proteinExistence type="predicted"/>
<dbReference type="GO" id="GO:0003676">
    <property type="term" value="F:nucleic acid binding"/>
    <property type="evidence" value="ECO:0007669"/>
    <property type="project" value="InterPro"/>
</dbReference>
<dbReference type="AlphaFoldDB" id="A0A8C4E8Z6"/>
<evidence type="ECO:0000313" key="3">
    <source>
        <dbReference type="Ensembl" id="ENSDLAP00005015167.1"/>
    </source>
</evidence>
<dbReference type="Gene3D" id="3.30.420.10">
    <property type="entry name" value="Ribonuclease H-like superfamily/Ribonuclease H"/>
    <property type="match status" value="1"/>
</dbReference>
<reference evidence="3" key="1">
    <citation type="submission" date="2025-08" db="UniProtKB">
        <authorList>
            <consortium name="Ensembl"/>
        </authorList>
    </citation>
    <scope>IDENTIFICATION</scope>
</reference>
<dbReference type="Pfam" id="PF01612">
    <property type="entry name" value="DNA_pol_A_exo1"/>
    <property type="match status" value="1"/>
</dbReference>
<dbReference type="SUPFAM" id="SSF53098">
    <property type="entry name" value="Ribonuclease H-like"/>
    <property type="match status" value="1"/>
</dbReference>
<dbReference type="RefSeq" id="XP_051248356.1">
    <property type="nucleotide sequence ID" value="XM_051392396.1"/>
</dbReference>
<feature type="region of interest" description="Disordered" evidence="1">
    <location>
        <begin position="371"/>
        <end position="418"/>
    </location>
</feature>
<accession>A0A8C4E8Z6</accession>
<protein>
    <recommendedName>
        <fullName evidence="2">3'-5' exonuclease domain-containing protein</fullName>
    </recommendedName>
</protein>
<dbReference type="OMA" id="GMEPTCM"/>
<dbReference type="InterPro" id="IPR012337">
    <property type="entry name" value="RNaseH-like_sf"/>
</dbReference>
<dbReference type="InterPro" id="IPR002562">
    <property type="entry name" value="3'-5'_exonuclease_dom"/>
</dbReference>
<dbReference type="GeneTree" id="ENSGT00390000003581"/>
<feature type="compositionally biased region" description="Polar residues" evidence="1">
    <location>
        <begin position="555"/>
        <end position="575"/>
    </location>
</feature>
<reference evidence="3" key="2">
    <citation type="submission" date="2025-09" db="UniProtKB">
        <authorList>
            <consortium name="Ensembl"/>
        </authorList>
    </citation>
    <scope>IDENTIFICATION</scope>
</reference>
<dbReference type="PANTHER" id="PTHR46628">
    <property type="entry name" value="PIRNA BIOGENESIS PROTEIN EXD1"/>
    <property type="match status" value="1"/>
</dbReference>
<gene>
    <name evidence="3" type="primary">exd1</name>
</gene>
<feature type="domain" description="3'-5' exonuclease" evidence="2">
    <location>
        <begin position="151"/>
        <end position="240"/>
    </location>
</feature>